<feature type="compositionally biased region" description="Polar residues" evidence="1">
    <location>
        <begin position="42"/>
        <end position="56"/>
    </location>
</feature>
<dbReference type="Proteomes" id="UP000306808">
    <property type="component" value="Unassembled WGS sequence"/>
</dbReference>
<feature type="region of interest" description="Disordered" evidence="1">
    <location>
        <begin position="21"/>
        <end position="73"/>
    </location>
</feature>
<keyword evidence="4" id="KW-1185">Reference proteome</keyword>
<protein>
    <recommendedName>
        <fullName evidence="5">Lipoprotein</fullName>
    </recommendedName>
</protein>
<reference evidence="3 4" key="1">
    <citation type="submission" date="2019-04" db="EMBL/GenBank/DDBJ databases">
        <title>Sphingobacterium olei sp. nov., isolated from oil-contaminated soil.</title>
        <authorList>
            <person name="Liu B."/>
        </authorList>
    </citation>
    <scope>NUCLEOTIDE SEQUENCE [LARGE SCALE GENOMIC DNA]</scope>
    <source>
        <strain evidence="3 4">HAL-9</strain>
    </source>
</reference>
<comment type="caution">
    <text evidence="3">The sequence shown here is derived from an EMBL/GenBank/DDBJ whole genome shotgun (WGS) entry which is preliminary data.</text>
</comment>
<evidence type="ECO:0008006" key="5">
    <source>
        <dbReference type="Google" id="ProtNLM"/>
    </source>
</evidence>
<evidence type="ECO:0000313" key="3">
    <source>
        <dbReference type="EMBL" id="TJZ62747.1"/>
    </source>
</evidence>
<feature type="chain" id="PRO_5020512600" description="Lipoprotein" evidence="2">
    <location>
        <begin position="20"/>
        <end position="73"/>
    </location>
</feature>
<evidence type="ECO:0000313" key="4">
    <source>
        <dbReference type="Proteomes" id="UP000306808"/>
    </source>
</evidence>
<accession>A0A4U0P5R6</accession>
<dbReference type="PROSITE" id="PS51257">
    <property type="entry name" value="PROKAR_LIPOPROTEIN"/>
    <property type="match status" value="1"/>
</dbReference>
<gene>
    <name evidence="3" type="ORF">FAZ15_00090</name>
</gene>
<keyword evidence="2" id="KW-0732">Signal</keyword>
<evidence type="ECO:0000256" key="1">
    <source>
        <dbReference type="SAM" id="MobiDB-lite"/>
    </source>
</evidence>
<evidence type="ECO:0000256" key="2">
    <source>
        <dbReference type="SAM" id="SignalP"/>
    </source>
</evidence>
<organism evidence="3 4">
    <name type="scientific">Sphingobacterium olei</name>
    <dbReference type="NCBI Taxonomy" id="2571155"/>
    <lineage>
        <taxon>Bacteria</taxon>
        <taxon>Pseudomonadati</taxon>
        <taxon>Bacteroidota</taxon>
        <taxon>Sphingobacteriia</taxon>
        <taxon>Sphingobacteriales</taxon>
        <taxon>Sphingobacteriaceae</taxon>
        <taxon>Sphingobacterium</taxon>
    </lineage>
</organism>
<feature type="signal peptide" evidence="2">
    <location>
        <begin position="1"/>
        <end position="19"/>
    </location>
</feature>
<proteinExistence type="predicted"/>
<dbReference type="AlphaFoldDB" id="A0A4U0P5R6"/>
<sequence length="73" mass="7659">MKKSINLFLGVIAISSAVACGNRADSDGNDIPDTRYDDNTEMDTLNTDPMTDTTGLIDSGTTPMGTPTPPIVP</sequence>
<dbReference type="EMBL" id="SUME01000001">
    <property type="protein sequence ID" value="TJZ62747.1"/>
    <property type="molecule type" value="Genomic_DNA"/>
</dbReference>
<dbReference type="OrthoDB" id="9859628at2"/>
<dbReference type="RefSeq" id="WP_136898921.1">
    <property type="nucleotide sequence ID" value="NZ_SUME01000001.1"/>
</dbReference>
<name>A0A4U0P5R6_9SPHI</name>